<organism evidence="9 10">
    <name type="scientific">Shewanella salipaludis</name>
    <dbReference type="NCBI Taxonomy" id="2723052"/>
    <lineage>
        <taxon>Bacteria</taxon>
        <taxon>Pseudomonadati</taxon>
        <taxon>Pseudomonadota</taxon>
        <taxon>Gammaproteobacteria</taxon>
        <taxon>Alteromonadales</taxon>
        <taxon>Shewanellaceae</taxon>
        <taxon>Shewanella</taxon>
    </lineage>
</organism>
<keyword evidence="5 6" id="KW-0949">S-adenosyl-L-methionine</keyword>
<evidence type="ECO:0000259" key="7">
    <source>
        <dbReference type="Pfam" id="PF05175"/>
    </source>
</evidence>
<evidence type="ECO:0000256" key="4">
    <source>
        <dbReference type="ARBA" id="ARBA00022679"/>
    </source>
</evidence>
<comment type="caution">
    <text evidence="9">The sequence shown here is derived from an EMBL/GenBank/DDBJ whole genome shotgun (WGS) entry which is preliminary data.</text>
</comment>
<dbReference type="CDD" id="cd02440">
    <property type="entry name" value="AdoMet_MTases"/>
    <property type="match status" value="1"/>
</dbReference>
<dbReference type="InterPro" id="IPR002052">
    <property type="entry name" value="DNA_methylase_N6_adenine_CS"/>
</dbReference>
<keyword evidence="2 6" id="KW-0698">rRNA processing</keyword>
<dbReference type="RefSeq" id="WP_169564574.1">
    <property type="nucleotide sequence ID" value="NZ_JAAXYH010000008.1"/>
</dbReference>
<evidence type="ECO:0000313" key="10">
    <source>
        <dbReference type="Proteomes" id="UP000737113"/>
    </source>
</evidence>
<dbReference type="InterPro" id="IPR046977">
    <property type="entry name" value="RsmC/RlmG"/>
</dbReference>
<dbReference type="AlphaFoldDB" id="A0A972JK50"/>
<dbReference type="GO" id="GO:0003676">
    <property type="term" value="F:nucleic acid binding"/>
    <property type="evidence" value="ECO:0007669"/>
    <property type="project" value="InterPro"/>
</dbReference>
<dbReference type="PROSITE" id="PS00092">
    <property type="entry name" value="N6_MTASE"/>
    <property type="match status" value="1"/>
</dbReference>
<proteinExistence type="inferred from homology"/>
<keyword evidence="1 6" id="KW-0963">Cytoplasm</keyword>
<comment type="similarity">
    <text evidence="6">Belongs to the methyltransferase superfamily. RsmC family.</text>
</comment>
<dbReference type="PANTHER" id="PTHR47816">
    <property type="entry name" value="RIBOSOMAL RNA SMALL SUBUNIT METHYLTRANSFERASE C"/>
    <property type="match status" value="1"/>
</dbReference>
<dbReference type="InterPro" id="IPR029063">
    <property type="entry name" value="SAM-dependent_MTases_sf"/>
</dbReference>
<dbReference type="GO" id="GO:0052914">
    <property type="term" value="F:16S rRNA (guanine(1207)-N(2))-methyltransferase activity"/>
    <property type="evidence" value="ECO:0007669"/>
    <property type="project" value="UniProtKB-EC"/>
</dbReference>
<evidence type="ECO:0000259" key="8">
    <source>
        <dbReference type="Pfam" id="PF08468"/>
    </source>
</evidence>
<dbReference type="HAMAP" id="MF_01862">
    <property type="entry name" value="16SrRNA_methyltr_C"/>
    <property type="match status" value="1"/>
</dbReference>
<dbReference type="Gene3D" id="3.40.50.150">
    <property type="entry name" value="Vaccinia Virus protein VP39"/>
    <property type="match status" value="2"/>
</dbReference>
<reference evidence="9" key="1">
    <citation type="submission" date="2020-04" db="EMBL/GenBank/DDBJ databases">
        <title>Description of Shewanella salipaludis sp. nov., isolated from a salt marsh.</title>
        <authorList>
            <person name="Park S."/>
            <person name="Yoon J.-H."/>
        </authorList>
    </citation>
    <scope>NUCLEOTIDE SEQUENCE</scope>
    <source>
        <strain evidence="9">SHSM-M6</strain>
    </source>
</reference>
<keyword evidence="10" id="KW-1185">Reference proteome</keyword>
<dbReference type="InterPro" id="IPR007848">
    <property type="entry name" value="Small_mtfrase_dom"/>
</dbReference>
<comment type="subunit">
    <text evidence="6">Monomer.</text>
</comment>
<comment type="function">
    <text evidence="6">Specifically methylates the guanine in position 1207 of 16S rRNA in the 30S particle.</text>
</comment>
<dbReference type="InterPro" id="IPR013675">
    <property type="entry name" value="Mtase_sm_N"/>
</dbReference>
<keyword evidence="3 6" id="KW-0489">Methyltransferase</keyword>
<sequence>MLTNPSQILLRNSDLFVDQEVLVLNYEADLLPKRLLEFANRVEALALDYHHHLQLQPHGGDRLNCSFGHKLPHEASFDTVVIYFPKAKPLAPYLFNLAATHLKPGGRLLVVGENKGGIKSLPKLLPDYFAPAMKRDNARHCLLYSSQLTAKAPAIVLQDWVSQYELETPQGQISICNLVGVFSEKRLDPGTQLLLAHLPTLTGRVLDFGCGAGVITAALLKAQPELALECIDINAMALASCELTLAANGMQAKVYPSDGLAQVEGKFAGIISNPPFHDGLQSTTDIATRFVNESNQRLLPAGVWQIVANRHLPYSDTIAAQFGKVSVTAENNKYKLYYYRHPG</sequence>
<comment type="subcellular location">
    <subcellularLocation>
        <location evidence="6">Cytoplasm</location>
    </subcellularLocation>
</comment>
<dbReference type="Proteomes" id="UP000737113">
    <property type="component" value="Unassembled WGS sequence"/>
</dbReference>
<name>A0A972JK50_9GAMM</name>
<evidence type="ECO:0000256" key="5">
    <source>
        <dbReference type="ARBA" id="ARBA00022691"/>
    </source>
</evidence>
<gene>
    <name evidence="6" type="primary">rsmC</name>
    <name evidence="9" type="ORF">HC757_11790</name>
</gene>
<dbReference type="InterPro" id="IPR023543">
    <property type="entry name" value="rRNA_ssu_MeTfrase_C"/>
</dbReference>
<evidence type="ECO:0000256" key="6">
    <source>
        <dbReference type="HAMAP-Rule" id="MF_01862"/>
    </source>
</evidence>
<evidence type="ECO:0000256" key="3">
    <source>
        <dbReference type="ARBA" id="ARBA00022603"/>
    </source>
</evidence>
<evidence type="ECO:0000313" key="9">
    <source>
        <dbReference type="EMBL" id="NMH65840.1"/>
    </source>
</evidence>
<comment type="catalytic activity">
    <reaction evidence="6">
        <text>guanosine(1207) in 16S rRNA + S-adenosyl-L-methionine = N(2)-methylguanosine(1207) in 16S rRNA + S-adenosyl-L-homocysteine + H(+)</text>
        <dbReference type="Rhea" id="RHEA:42736"/>
        <dbReference type="Rhea" id="RHEA-COMP:10213"/>
        <dbReference type="Rhea" id="RHEA-COMP:10214"/>
        <dbReference type="ChEBI" id="CHEBI:15378"/>
        <dbReference type="ChEBI" id="CHEBI:57856"/>
        <dbReference type="ChEBI" id="CHEBI:59789"/>
        <dbReference type="ChEBI" id="CHEBI:74269"/>
        <dbReference type="ChEBI" id="CHEBI:74481"/>
        <dbReference type="EC" id="2.1.1.172"/>
    </reaction>
</comment>
<feature type="domain" description="Methyltransferase small" evidence="7">
    <location>
        <begin position="173"/>
        <end position="337"/>
    </location>
</feature>
<dbReference type="EMBL" id="JAAXYH010000008">
    <property type="protein sequence ID" value="NMH65840.1"/>
    <property type="molecule type" value="Genomic_DNA"/>
</dbReference>
<accession>A0A972JK50</accession>
<keyword evidence="4 6" id="KW-0808">Transferase</keyword>
<dbReference type="Pfam" id="PF08468">
    <property type="entry name" value="MTS_N"/>
    <property type="match status" value="1"/>
</dbReference>
<dbReference type="Pfam" id="PF05175">
    <property type="entry name" value="MTS"/>
    <property type="match status" value="1"/>
</dbReference>
<dbReference type="EC" id="2.1.1.172" evidence="6"/>
<feature type="domain" description="Methyltransferase small N-terminal" evidence="8">
    <location>
        <begin position="6"/>
        <end position="164"/>
    </location>
</feature>
<dbReference type="GO" id="GO:0005737">
    <property type="term" value="C:cytoplasm"/>
    <property type="evidence" value="ECO:0007669"/>
    <property type="project" value="UniProtKB-SubCell"/>
</dbReference>
<dbReference type="PANTHER" id="PTHR47816:SF4">
    <property type="entry name" value="RIBOSOMAL RNA SMALL SUBUNIT METHYLTRANSFERASE C"/>
    <property type="match status" value="1"/>
</dbReference>
<dbReference type="SUPFAM" id="SSF53335">
    <property type="entry name" value="S-adenosyl-L-methionine-dependent methyltransferases"/>
    <property type="match status" value="2"/>
</dbReference>
<evidence type="ECO:0000256" key="2">
    <source>
        <dbReference type="ARBA" id="ARBA00022552"/>
    </source>
</evidence>
<protein>
    <recommendedName>
        <fullName evidence="6">Ribosomal RNA small subunit methyltransferase C</fullName>
        <ecNumber evidence="6">2.1.1.172</ecNumber>
    </recommendedName>
    <alternativeName>
        <fullName evidence="6">16S rRNA m2G1207 methyltransferase</fullName>
    </alternativeName>
    <alternativeName>
        <fullName evidence="6">rRNA (guanine-N(2)-)-methyltransferase RsmC</fullName>
    </alternativeName>
</protein>
<evidence type="ECO:0000256" key="1">
    <source>
        <dbReference type="ARBA" id="ARBA00022490"/>
    </source>
</evidence>